<evidence type="ECO:0000256" key="6">
    <source>
        <dbReference type="ARBA" id="ARBA00022840"/>
    </source>
</evidence>
<dbReference type="SMART" id="SM00072">
    <property type="entry name" value="GuKc"/>
    <property type="match status" value="1"/>
</dbReference>
<feature type="domain" description="Guanylate kinase-like" evidence="7">
    <location>
        <begin position="66"/>
        <end position="245"/>
    </location>
</feature>
<dbReference type="InterPro" id="IPR027417">
    <property type="entry name" value="P-loop_NTPase"/>
</dbReference>
<keyword evidence="5 8" id="KW-0418">Kinase</keyword>
<dbReference type="CDD" id="cd00071">
    <property type="entry name" value="GMPK"/>
    <property type="match status" value="1"/>
</dbReference>
<dbReference type="InterPro" id="IPR020590">
    <property type="entry name" value="Guanylate_kinase_CS"/>
</dbReference>
<dbReference type="Pfam" id="PF00625">
    <property type="entry name" value="Guanylate_kin"/>
    <property type="match status" value="1"/>
</dbReference>
<proteinExistence type="inferred from homology"/>
<dbReference type="GO" id="GO:0004385">
    <property type="term" value="F:GMP kinase activity"/>
    <property type="evidence" value="ECO:0007669"/>
    <property type="project" value="UniProtKB-EC"/>
</dbReference>
<dbReference type="PROSITE" id="PS00856">
    <property type="entry name" value="GUANYLATE_KINASE_1"/>
    <property type="match status" value="1"/>
</dbReference>
<evidence type="ECO:0000256" key="5">
    <source>
        <dbReference type="ARBA" id="ARBA00022777"/>
    </source>
</evidence>
<evidence type="ECO:0000313" key="9">
    <source>
        <dbReference type="Proteomes" id="UP001201812"/>
    </source>
</evidence>
<evidence type="ECO:0000256" key="2">
    <source>
        <dbReference type="ARBA" id="ARBA00012961"/>
    </source>
</evidence>
<dbReference type="Gene3D" id="3.30.63.10">
    <property type="entry name" value="Guanylate Kinase phosphate binding domain"/>
    <property type="match status" value="1"/>
</dbReference>
<reference evidence="8" key="1">
    <citation type="submission" date="2022-01" db="EMBL/GenBank/DDBJ databases">
        <title>Genome Sequence Resource for Two Populations of Ditylenchus destructor, the Migratory Endoparasitic Phytonematode.</title>
        <authorList>
            <person name="Zhang H."/>
            <person name="Lin R."/>
            <person name="Xie B."/>
        </authorList>
    </citation>
    <scope>NUCLEOTIDE SEQUENCE</scope>
    <source>
        <strain evidence="8">BazhouSP</strain>
    </source>
</reference>
<dbReference type="PROSITE" id="PS50052">
    <property type="entry name" value="GUANYLATE_KINASE_2"/>
    <property type="match status" value="1"/>
</dbReference>
<comment type="similarity">
    <text evidence="1">Belongs to the guanylate kinase family.</text>
</comment>
<keyword evidence="4" id="KW-0547">Nucleotide-binding</keyword>
<dbReference type="InterPro" id="IPR008144">
    <property type="entry name" value="Guanylate_kin-like_dom"/>
</dbReference>
<gene>
    <name evidence="8" type="ORF">DdX_20442</name>
</gene>
<keyword evidence="6" id="KW-0067">ATP-binding</keyword>
<dbReference type="GO" id="GO:0005829">
    <property type="term" value="C:cytosol"/>
    <property type="evidence" value="ECO:0007669"/>
    <property type="project" value="TreeGrafter"/>
</dbReference>
<dbReference type="SUPFAM" id="SSF52540">
    <property type="entry name" value="P-loop containing nucleoside triphosphate hydrolases"/>
    <property type="match status" value="1"/>
</dbReference>
<protein>
    <recommendedName>
        <fullName evidence="2">guanylate kinase</fullName>
        <ecNumber evidence="2">2.7.4.8</ecNumber>
    </recommendedName>
</protein>
<dbReference type="PANTHER" id="PTHR23117:SF13">
    <property type="entry name" value="GUANYLATE KINASE"/>
    <property type="match status" value="1"/>
</dbReference>
<dbReference type="NCBIfam" id="TIGR03263">
    <property type="entry name" value="guanyl_kin"/>
    <property type="match status" value="1"/>
</dbReference>
<dbReference type="FunFam" id="3.30.63.10:FF:000002">
    <property type="entry name" value="Guanylate kinase 1"/>
    <property type="match status" value="1"/>
</dbReference>
<dbReference type="GO" id="GO:0005524">
    <property type="term" value="F:ATP binding"/>
    <property type="evidence" value="ECO:0007669"/>
    <property type="project" value="UniProtKB-KW"/>
</dbReference>
<dbReference type="PANTHER" id="PTHR23117">
    <property type="entry name" value="GUANYLATE KINASE-RELATED"/>
    <property type="match status" value="1"/>
</dbReference>
<keyword evidence="9" id="KW-1185">Reference proteome</keyword>
<keyword evidence="3" id="KW-0808">Transferase</keyword>
<dbReference type="Proteomes" id="UP001201812">
    <property type="component" value="Unassembled WGS sequence"/>
</dbReference>
<dbReference type="Gene3D" id="3.40.50.300">
    <property type="entry name" value="P-loop containing nucleotide triphosphate hydrolases"/>
    <property type="match status" value="1"/>
</dbReference>
<dbReference type="EC" id="2.7.4.8" evidence="2"/>
<evidence type="ECO:0000259" key="7">
    <source>
        <dbReference type="PROSITE" id="PS50052"/>
    </source>
</evidence>
<dbReference type="AlphaFoldDB" id="A0AAD4MIN4"/>
<sequence>MIGRVIGALVGREIDRRDGSGGAKGAAIGFLAAGALKRMGPLGLALGGAYVAKKAYDRHKAGRGKGVLFVLSSPSGAGKSTIARKLLEVEPGMGVSVSATTRPMREGEQDGREYHFVSTEEFKARAANHEFLEWAHVFNYRYGTPRAPVKKMLAEGQDVLFDVDWQGAQQLFQLEGGDVVRVFIVPPSLTELEKRLRDRNTDSEEVIQYRMKRAERELSHWDGYDYVVVNDDLNACFERSTRFFRPNARNARASRG</sequence>
<accession>A0AAD4MIN4</accession>
<evidence type="ECO:0000256" key="1">
    <source>
        <dbReference type="ARBA" id="ARBA00005790"/>
    </source>
</evidence>
<comment type="caution">
    <text evidence="8">The sequence shown here is derived from an EMBL/GenBank/DDBJ whole genome shotgun (WGS) entry which is preliminary data.</text>
</comment>
<dbReference type="InterPro" id="IPR017665">
    <property type="entry name" value="Guanylate_kinase"/>
</dbReference>
<dbReference type="InterPro" id="IPR008145">
    <property type="entry name" value="GK/Ca_channel_bsu"/>
</dbReference>
<evidence type="ECO:0000256" key="3">
    <source>
        <dbReference type="ARBA" id="ARBA00022679"/>
    </source>
</evidence>
<dbReference type="GO" id="GO:0034330">
    <property type="term" value="P:cell junction organization"/>
    <property type="evidence" value="ECO:0007669"/>
    <property type="project" value="UniProtKB-ARBA"/>
</dbReference>
<organism evidence="8 9">
    <name type="scientific">Ditylenchus destructor</name>
    <dbReference type="NCBI Taxonomy" id="166010"/>
    <lineage>
        <taxon>Eukaryota</taxon>
        <taxon>Metazoa</taxon>
        <taxon>Ecdysozoa</taxon>
        <taxon>Nematoda</taxon>
        <taxon>Chromadorea</taxon>
        <taxon>Rhabditida</taxon>
        <taxon>Tylenchina</taxon>
        <taxon>Tylenchomorpha</taxon>
        <taxon>Sphaerularioidea</taxon>
        <taxon>Anguinidae</taxon>
        <taxon>Anguininae</taxon>
        <taxon>Ditylenchus</taxon>
    </lineage>
</organism>
<dbReference type="EMBL" id="JAKKPZ010000582">
    <property type="protein sequence ID" value="KAI1693802.1"/>
    <property type="molecule type" value="Genomic_DNA"/>
</dbReference>
<name>A0AAD4MIN4_9BILA</name>
<evidence type="ECO:0000313" key="8">
    <source>
        <dbReference type="EMBL" id="KAI1693802.1"/>
    </source>
</evidence>
<dbReference type="HAMAP" id="MF_00328">
    <property type="entry name" value="Guanylate_kinase"/>
    <property type="match status" value="1"/>
</dbReference>
<evidence type="ECO:0000256" key="4">
    <source>
        <dbReference type="ARBA" id="ARBA00022741"/>
    </source>
</evidence>